<dbReference type="HOGENOM" id="CLU_649230_0_0_1"/>
<sequence length="423" mass="47781">MSYFNNSSETGIEMFSEQGIGELSSTIFENFFTANSQNEEGSGEIISNLFFDESFDYSTLDESQIFVDSSRQTFQNSKSICLFDDTLVAKNTFVSECPSPIPEVKDPISFFAHEKTPRSQRKMEPFSQLDLENIRTPTRMLSCLNPEERNSFNEEDVINLADYNSPTDHQVIESPGGTYEKELDYQQFCSILATPPSTNFQYEIAPASSEIASSPEYTDQVFRPSSWSGQGLTSFSKYQYLLSPMQKETNISQENTHKKSIDYSSNQYSSNLRFSSDSTIDENQKTKIPTNSKKLRHYSSVADISSAYQRKKKINRHKTAQYRSLSPCLQLRKRRSAKSLKSLEISCSSGIEKGTTSFVNYTPEDSQKILNGVAPSGSNKTKARREKEALEKRQKLSQAALRAVQAVGGDVSSLVEEEFFFQT</sequence>
<dbReference type="OrthoDB" id="2575228at2759"/>
<protein>
    <submittedName>
        <fullName evidence="2">Putative developmental regulatory protein</fullName>
    </submittedName>
</protein>
<comment type="caution">
    <text evidence="2">The sequence shown here is derived from an EMBL/GenBank/DDBJ whole genome shotgun (WGS) entry which is preliminary data.</text>
</comment>
<evidence type="ECO:0000256" key="1">
    <source>
        <dbReference type="SAM" id="MobiDB-lite"/>
    </source>
</evidence>
<keyword evidence="3" id="KW-1185">Reference proteome</keyword>
<reference evidence="2 3" key="1">
    <citation type="journal article" date="2014" name="BMC Genomics">
        <title>Adaptive genomic structural variation in the grape powdery mildew pathogen, Erysiphe necator.</title>
        <authorList>
            <person name="Jones L."/>
            <person name="Riaz S."/>
            <person name="Morales-Cruz A."/>
            <person name="Amrine K.C."/>
            <person name="McGuire B."/>
            <person name="Gubler W.D."/>
            <person name="Walker M.A."/>
            <person name="Cantu D."/>
        </authorList>
    </citation>
    <scope>NUCLEOTIDE SEQUENCE [LARGE SCALE GENOMIC DNA]</scope>
    <source>
        <strain evidence="3">c</strain>
    </source>
</reference>
<feature type="region of interest" description="Disordered" evidence="1">
    <location>
        <begin position="372"/>
        <end position="391"/>
    </location>
</feature>
<evidence type="ECO:0000313" key="2">
    <source>
        <dbReference type="EMBL" id="KHJ33355.1"/>
    </source>
</evidence>
<organism evidence="2 3">
    <name type="scientific">Uncinula necator</name>
    <name type="common">Grape powdery mildew</name>
    <dbReference type="NCBI Taxonomy" id="52586"/>
    <lineage>
        <taxon>Eukaryota</taxon>
        <taxon>Fungi</taxon>
        <taxon>Dikarya</taxon>
        <taxon>Ascomycota</taxon>
        <taxon>Pezizomycotina</taxon>
        <taxon>Leotiomycetes</taxon>
        <taxon>Erysiphales</taxon>
        <taxon>Erysiphaceae</taxon>
        <taxon>Erysiphe</taxon>
    </lineage>
</organism>
<accession>A0A0B1P7Q4</accession>
<gene>
    <name evidence="2" type="ORF">EV44_g5454</name>
</gene>
<dbReference type="AlphaFoldDB" id="A0A0B1P7Q4"/>
<dbReference type="EMBL" id="JNVN01001486">
    <property type="protein sequence ID" value="KHJ33355.1"/>
    <property type="molecule type" value="Genomic_DNA"/>
</dbReference>
<dbReference type="STRING" id="52586.A0A0B1P7Q4"/>
<proteinExistence type="predicted"/>
<dbReference type="Proteomes" id="UP000030854">
    <property type="component" value="Unassembled WGS sequence"/>
</dbReference>
<evidence type="ECO:0000313" key="3">
    <source>
        <dbReference type="Proteomes" id="UP000030854"/>
    </source>
</evidence>
<name>A0A0B1P7Q4_UNCNE</name>